<evidence type="ECO:0000313" key="1">
    <source>
        <dbReference type="EMBL" id="QJH99897.1"/>
    </source>
</evidence>
<gene>
    <name evidence="1" type="ORF">TM448B01733_0005</name>
</gene>
<reference evidence="1" key="1">
    <citation type="submission" date="2020-03" db="EMBL/GenBank/DDBJ databases">
        <title>The deep terrestrial virosphere.</title>
        <authorList>
            <person name="Holmfeldt K."/>
            <person name="Nilsson E."/>
            <person name="Simone D."/>
            <person name="Lopez-Fernandez M."/>
            <person name="Wu X."/>
            <person name="de Brujin I."/>
            <person name="Lundin D."/>
            <person name="Andersson A."/>
            <person name="Bertilsson S."/>
            <person name="Dopson M."/>
        </authorList>
    </citation>
    <scope>NUCLEOTIDE SEQUENCE</scope>
    <source>
        <strain evidence="1">TM448B01733</strain>
    </source>
</reference>
<accession>A0A6M3XRA6</accession>
<dbReference type="EMBL" id="MT144816">
    <property type="protein sequence ID" value="QJH99897.1"/>
    <property type="molecule type" value="Genomic_DNA"/>
</dbReference>
<dbReference type="AlphaFoldDB" id="A0A6M3XRA6"/>
<name>A0A6M3XRA6_9ZZZZ</name>
<organism evidence="1">
    <name type="scientific">viral metagenome</name>
    <dbReference type="NCBI Taxonomy" id="1070528"/>
    <lineage>
        <taxon>unclassified sequences</taxon>
        <taxon>metagenomes</taxon>
        <taxon>organismal metagenomes</taxon>
    </lineage>
</organism>
<protein>
    <submittedName>
        <fullName evidence="1">Uncharacterized protein</fullName>
    </submittedName>
</protein>
<proteinExistence type="predicted"/>
<sequence length="67" mass="7622">MAREVSSAEEIEEIIREVKTASKVLISLYPDAAAHSLPKCAGIVLRRFQLRERDMLGFLELYKSREG</sequence>